<keyword evidence="3 5" id="KW-1133">Transmembrane helix</keyword>
<dbReference type="GO" id="GO:0016020">
    <property type="term" value="C:membrane"/>
    <property type="evidence" value="ECO:0007669"/>
    <property type="project" value="UniProtKB-SubCell"/>
</dbReference>
<evidence type="ECO:0000259" key="6">
    <source>
        <dbReference type="PROSITE" id="PS50850"/>
    </source>
</evidence>
<dbReference type="AlphaFoldDB" id="A0A1M5DPR6"/>
<dbReference type="InterPro" id="IPR036259">
    <property type="entry name" value="MFS_trans_sf"/>
</dbReference>
<dbReference type="RefSeq" id="WP_073174074.1">
    <property type="nucleotide sequence ID" value="NZ_FQVE01000003.1"/>
</dbReference>
<organism evidence="7 8">
    <name type="scientific">Chryseobacterium vrystaatense</name>
    <dbReference type="NCBI Taxonomy" id="307480"/>
    <lineage>
        <taxon>Bacteria</taxon>
        <taxon>Pseudomonadati</taxon>
        <taxon>Bacteroidota</taxon>
        <taxon>Flavobacteriia</taxon>
        <taxon>Flavobacteriales</taxon>
        <taxon>Weeksellaceae</taxon>
        <taxon>Chryseobacterium group</taxon>
        <taxon>Chryseobacterium</taxon>
    </lineage>
</organism>
<dbReference type="Gene3D" id="1.20.1720.10">
    <property type="entry name" value="Multidrug resistance protein D"/>
    <property type="match status" value="1"/>
</dbReference>
<dbReference type="Pfam" id="PF07690">
    <property type="entry name" value="MFS_1"/>
    <property type="match status" value="1"/>
</dbReference>
<evidence type="ECO:0000256" key="5">
    <source>
        <dbReference type="SAM" id="Phobius"/>
    </source>
</evidence>
<sequence length="520" mass="54386">MKNEVKIKVKSDNSKRSRQLILITVCIALMAVVASVSGLNVAQQKLAVEFKVSQNTVLWIINTYTLTLAALLLPLGAVGDRIGRKPVLLGGLLIFGIAGLMSGLAVSPAVMLMSRLLSGIGAALIMPVTLAVITSTFPGEERSRAIGIWTAVAGGGGILGMFLSAVLVDWGSWRWLFVLPVLLAAVAFGMTWRLIPNSKEIPGHKFDIVGSVLSVFAIIGLVFALHEVPGKGWTDPGTVTGLVIGIAGSIAFIFWEKQHLAPLLDIRLFKKRGLSGGSLSLIIVFGVQAGIFVVLFPYFQAVLDWSGLRSTVAMMPMAVLMMAASGLAPKIAHQFGSRLTMAAGAILGSTGAAMMAVFVSVEGGYWSIFPGMLMMGFGMGLSMTPSTEAITSALPQDRQGVASALNDITRELGSALGVALLGALVTSGYSHAMTPYLTDLPSAVSLPAKAGIANALAVAPGLGLKSDFLIHAARESFIQGWKDAMWIGSAVMALLFVYIITAGPETSGQAGTSKALDETV</sequence>
<comment type="subcellular location">
    <subcellularLocation>
        <location evidence="1">Membrane</location>
        <topology evidence="1">Multi-pass membrane protein</topology>
    </subcellularLocation>
</comment>
<evidence type="ECO:0000256" key="1">
    <source>
        <dbReference type="ARBA" id="ARBA00004141"/>
    </source>
</evidence>
<evidence type="ECO:0000256" key="4">
    <source>
        <dbReference type="ARBA" id="ARBA00023136"/>
    </source>
</evidence>
<feature type="transmembrane region" description="Helical" evidence="5">
    <location>
        <begin position="311"/>
        <end position="328"/>
    </location>
</feature>
<feature type="transmembrane region" description="Helical" evidence="5">
    <location>
        <begin position="340"/>
        <end position="359"/>
    </location>
</feature>
<dbReference type="Gene3D" id="1.20.1250.20">
    <property type="entry name" value="MFS general substrate transporter like domains"/>
    <property type="match status" value="1"/>
</dbReference>
<protein>
    <submittedName>
        <fullName evidence="7">Drug resistance transporter, EmrB/QacA subfamily</fullName>
    </submittedName>
</protein>
<feature type="transmembrane region" description="Helical" evidence="5">
    <location>
        <begin position="20"/>
        <end position="37"/>
    </location>
</feature>
<reference evidence="8" key="1">
    <citation type="submission" date="2016-11" db="EMBL/GenBank/DDBJ databases">
        <authorList>
            <person name="Varghese N."/>
            <person name="Submissions S."/>
        </authorList>
    </citation>
    <scope>NUCLEOTIDE SEQUENCE [LARGE SCALE GENOMIC DNA]</scope>
    <source>
        <strain evidence="8">YR203</strain>
    </source>
</reference>
<proteinExistence type="predicted"/>
<evidence type="ECO:0000313" key="8">
    <source>
        <dbReference type="Proteomes" id="UP000184108"/>
    </source>
</evidence>
<dbReference type="EMBL" id="FQVE01000003">
    <property type="protein sequence ID" value="SHF68895.1"/>
    <property type="molecule type" value="Genomic_DNA"/>
</dbReference>
<dbReference type="Proteomes" id="UP000184108">
    <property type="component" value="Unassembled WGS sequence"/>
</dbReference>
<dbReference type="PANTHER" id="PTHR42718:SF42">
    <property type="entry name" value="EXPORT PROTEIN"/>
    <property type="match status" value="1"/>
</dbReference>
<dbReference type="PANTHER" id="PTHR42718">
    <property type="entry name" value="MAJOR FACILITATOR SUPERFAMILY MULTIDRUG TRANSPORTER MFSC"/>
    <property type="match status" value="1"/>
</dbReference>
<keyword evidence="2 5" id="KW-0812">Transmembrane</keyword>
<feature type="transmembrane region" description="Helical" evidence="5">
    <location>
        <begin position="276"/>
        <end position="299"/>
    </location>
</feature>
<dbReference type="SUPFAM" id="SSF103473">
    <property type="entry name" value="MFS general substrate transporter"/>
    <property type="match status" value="1"/>
</dbReference>
<dbReference type="InterPro" id="IPR011701">
    <property type="entry name" value="MFS"/>
</dbReference>
<feature type="transmembrane region" description="Helical" evidence="5">
    <location>
        <begin position="116"/>
        <end position="134"/>
    </location>
</feature>
<dbReference type="CDD" id="cd17321">
    <property type="entry name" value="MFS_MMR_MDR_like"/>
    <property type="match status" value="1"/>
</dbReference>
<name>A0A1M5DPR6_9FLAO</name>
<feature type="transmembrane region" description="Helical" evidence="5">
    <location>
        <begin position="365"/>
        <end position="384"/>
    </location>
</feature>
<evidence type="ECO:0000256" key="2">
    <source>
        <dbReference type="ARBA" id="ARBA00022692"/>
    </source>
</evidence>
<feature type="transmembrane region" description="Helical" evidence="5">
    <location>
        <begin position="57"/>
        <end position="75"/>
    </location>
</feature>
<feature type="transmembrane region" description="Helical" evidence="5">
    <location>
        <begin position="237"/>
        <end position="255"/>
    </location>
</feature>
<feature type="transmembrane region" description="Helical" evidence="5">
    <location>
        <begin position="484"/>
        <end position="503"/>
    </location>
</feature>
<feature type="transmembrane region" description="Helical" evidence="5">
    <location>
        <begin position="206"/>
        <end position="225"/>
    </location>
</feature>
<feature type="transmembrane region" description="Helical" evidence="5">
    <location>
        <begin position="173"/>
        <end position="194"/>
    </location>
</feature>
<dbReference type="InterPro" id="IPR020846">
    <property type="entry name" value="MFS_dom"/>
</dbReference>
<keyword evidence="4 5" id="KW-0472">Membrane</keyword>
<gene>
    <name evidence="7" type="ORF">SAMN02787073_2674</name>
</gene>
<accession>A0A1M5DPR6</accession>
<dbReference type="PROSITE" id="PS50850">
    <property type="entry name" value="MFS"/>
    <property type="match status" value="1"/>
</dbReference>
<feature type="domain" description="Major facilitator superfamily (MFS) profile" evidence="6">
    <location>
        <begin position="21"/>
        <end position="507"/>
    </location>
</feature>
<feature type="transmembrane region" description="Helical" evidence="5">
    <location>
        <begin position="87"/>
        <end position="110"/>
    </location>
</feature>
<dbReference type="GO" id="GO:0022857">
    <property type="term" value="F:transmembrane transporter activity"/>
    <property type="evidence" value="ECO:0007669"/>
    <property type="project" value="InterPro"/>
</dbReference>
<evidence type="ECO:0000256" key="3">
    <source>
        <dbReference type="ARBA" id="ARBA00022989"/>
    </source>
</evidence>
<evidence type="ECO:0000313" key="7">
    <source>
        <dbReference type="EMBL" id="SHF68895.1"/>
    </source>
</evidence>
<feature type="transmembrane region" description="Helical" evidence="5">
    <location>
        <begin position="146"/>
        <end position="167"/>
    </location>
</feature>